<keyword evidence="2" id="KW-0539">Nucleus</keyword>
<evidence type="ECO:0000313" key="4">
    <source>
        <dbReference type="Proteomes" id="UP001604277"/>
    </source>
</evidence>
<protein>
    <submittedName>
        <fullName evidence="3">Tetratricopeptide repeat domain-containing protein</fullName>
    </submittedName>
</protein>
<reference evidence="4" key="1">
    <citation type="submission" date="2024-07" db="EMBL/GenBank/DDBJ databases">
        <title>Two chromosome-level genome assemblies of Korean endemic species Abeliophyllum distichum and Forsythia ovata (Oleaceae).</title>
        <authorList>
            <person name="Jang H."/>
        </authorList>
    </citation>
    <scope>NUCLEOTIDE SEQUENCE [LARGE SCALE GENOMIC DNA]</scope>
</reference>
<organism evidence="3 4">
    <name type="scientific">Forsythia ovata</name>
    <dbReference type="NCBI Taxonomy" id="205694"/>
    <lineage>
        <taxon>Eukaryota</taxon>
        <taxon>Viridiplantae</taxon>
        <taxon>Streptophyta</taxon>
        <taxon>Embryophyta</taxon>
        <taxon>Tracheophyta</taxon>
        <taxon>Spermatophyta</taxon>
        <taxon>Magnoliopsida</taxon>
        <taxon>eudicotyledons</taxon>
        <taxon>Gunneridae</taxon>
        <taxon>Pentapetalae</taxon>
        <taxon>asterids</taxon>
        <taxon>lamiids</taxon>
        <taxon>Lamiales</taxon>
        <taxon>Oleaceae</taxon>
        <taxon>Forsythieae</taxon>
        <taxon>Forsythia</taxon>
    </lineage>
</organism>
<evidence type="ECO:0000313" key="3">
    <source>
        <dbReference type="EMBL" id="KAL2544671.1"/>
    </source>
</evidence>
<comment type="subcellular location">
    <subcellularLocation>
        <location evidence="1">Nucleus</location>
    </subcellularLocation>
</comment>
<dbReference type="Proteomes" id="UP001604277">
    <property type="component" value="Unassembled WGS sequence"/>
</dbReference>
<dbReference type="PANTHER" id="PTHR15502">
    <property type="entry name" value="CALCINEURIN-BINDING PROTEIN CABIN 1-RELATED"/>
    <property type="match status" value="1"/>
</dbReference>
<dbReference type="InterPro" id="IPR033053">
    <property type="entry name" value="Hir3/CABIN1"/>
</dbReference>
<evidence type="ECO:0000256" key="2">
    <source>
        <dbReference type="ARBA" id="ARBA00023242"/>
    </source>
</evidence>
<keyword evidence="4" id="KW-1185">Reference proteome</keyword>
<name>A0ABD1W582_9LAMI</name>
<evidence type="ECO:0000256" key="1">
    <source>
        <dbReference type="ARBA" id="ARBA00004123"/>
    </source>
</evidence>
<proteinExistence type="predicted"/>
<dbReference type="PANTHER" id="PTHR15502:SF7">
    <property type="entry name" value="CALCINEURIN-BINDING PROTEIN CABIN-1"/>
    <property type="match status" value="1"/>
</dbReference>
<dbReference type="AlphaFoldDB" id="A0ABD1W582"/>
<dbReference type="EMBL" id="JBFOLJ010000004">
    <property type="protein sequence ID" value="KAL2544671.1"/>
    <property type="molecule type" value="Genomic_DNA"/>
</dbReference>
<gene>
    <name evidence="3" type="ORF">Fot_13904</name>
</gene>
<comment type="caution">
    <text evidence="3">The sequence shown here is derived from an EMBL/GenBank/DDBJ whole genome shotgun (WGS) entry which is preliminary data.</text>
</comment>
<dbReference type="GO" id="GO:0005634">
    <property type="term" value="C:nucleus"/>
    <property type="evidence" value="ECO:0007669"/>
    <property type="project" value="UniProtKB-SubCell"/>
</dbReference>
<accession>A0ABD1W582</accession>
<sequence length="140" mass="15911">MKAISCSRPHKWCKSRSELHIEPLNSCVILCGIKALSCARLHGWCKSRSDLHIEPLNSCASATCDRISNNNSEPVDFHKFEKAWHLLYNDCLSAPETCVEGDLKHFHKSRYMLAQGRDKRGRTGNLDKAKEELSFCFKSS</sequence>